<dbReference type="SUPFAM" id="SSF54001">
    <property type="entry name" value="Cysteine proteinases"/>
    <property type="match status" value="1"/>
</dbReference>
<feature type="compositionally biased region" description="Basic and acidic residues" evidence="5">
    <location>
        <begin position="83"/>
        <end position="92"/>
    </location>
</feature>
<dbReference type="Gene3D" id="3.90.1720.10">
    <property type="entry name" value="endopeptidase domain like (from Nostoc punctiforme)"/>
    <property type="match status" value="1"/>
</dbReference>
<reference evidence="8 9" key="1">
    <citation type="journal article" date="2014" name="Appl. Environ. Microbiol.">
        <title>Genomic encyclopedia of type strains of the genus Bifidobacterium.</title>
        <authorList>
            <person name="Milani C."/>
            <person name="Lugli G.A."/>
            <person name="Duranti S."/>
            <person name="Turroni F."/>
            <person name="Bottacini F."/>
            <person name="Mangifesta M."/>
            <person name="Sanchez B."/>
            <person name="Viappiani A."/>
            <person name="Mancabelli L."/>
            <person name="Taminiau B."/>
            <person name="Delcenserie V."/>
            <person name="Barrangou R."/>
            <person name="Margolles A."/>
            <person name="van Sinderen D."/>
            <person name="Ventura M."/>
        </authorList>
    </citation>
    <scope>NUCLEOTIDE SEQUENCE [LARGE SCALE GENOMIC DNA]</scope>
    <source>
        <strain evidence="8 9">LMG 11587</strain>
    </source>
</reference>
<dbReference type="PANTHER" id="PTHR47053">
    <property type="entry name" value="MUREIN DD-ENDOPEPTIDASE MEPH-RELATED"/>
    <property type="match status" value="1"/>
</dbReference>
<dbReference type="EC" id="3.4.19.11" evidence="8"/>
<sequence>MNNLHKKVTRLVTAALCGSLLAGIPAVANAAGSADSAVASSRSFTPHNRVKANLLDESISTTVEKDSNWGGIESLDVPVTKSQAEKDAEARQAARAAQAAQAAQNAQTRSQSGVASRSSQRATQQIAVDDAPVTGTGQDVVSYAMQFQGVPYVFGGETPSGFDCSGFTKYVFAHFGIALPHNADAQAGFGTPVSTPAPGDLMVAPGHVAIYVGNGYMIHAPAPGQTVKVQAPYRSFEYRRLV</sequence>
<dbReference type="InterPro" id="IPR000064">
    <property type="entry name" value="NLP_P60_dom"/>
</dbReference>
<dbReference type="EMBL" id="CP006018">
    <property type="protein sequence ID" value="AIC92283.1"/>
    <property type="molecule type" value="Genomic_DNA"/>
</dbReference>
<evidence type="ECO:0000256" key="3">
    <source>
        <dbReference type="ARBA" id="ARBA00022801"/>
    </source>
</evidence>
<dbReference type="GO" id="GO:0008234">
    <property type="term" value="F:cysteine-type peptidase activity"/>
    <property type="evidence" value="ECO:0007669"/>
    <property type="project" value="UniProtKB-KW"/>
</dbReference>
<feature type="domain" description="NlpC/P60" evidence="7">
    <location>
        <begin position="134"/>
        <end position="242"/>
    </location>
</feature>
<comment type="similarity">
    <text evidence="1">Belongs to the peptidase C40 family.</text>
</comment>
<evidence type="ECO:0000256" key="5">
    <source>
        <dbReference type="SAM" id="MobiDB-lite"/>
    </source>
</evidence>
<gene>
    <name evidence="8" type="ORF">BINDI_1020</name>
</gene>
<feature type="chain" id="PRO_5001831614" evidence="6">
    <location>
        <begin position="31"/>
        <end position="242"/>
    </location>
</feature>
<evidence type="ECO:0000256" key="6">
    <source>
        <dbReference type="SAM" id="SignalP"/>
    </source>
</evidence>
<feature type="region of interest" description="Disordered" evidence="5">
    <location>
        <begin position="80"/>
        <end position="130"/>
    </location>
</feature>
<dbReference type="PANTHER" id="PTHR47053:SF1">
    <property type="entry name" value="MUREIN DD-ENDOPEPTIDASE MEPH-RELATED"/>
    <property type="match status" value="1"/>
</dbReference>
<accession>A0A087VVL9</accession>
<evidence type="ECO:0000256" key="4">
    <source>
        <dbReference type="ARBA" id="ARBA00022807"/>
    </source>
</evidence>
<evidence type="ECO:0000259" key="7">
    <source>
        <dbReference type="PROSITE" id="PS51935"/>
    </source>
</evidence>
<organism evidence="8 9">
    <name type="scientific">Bifidobacterium [indicum] DSM 20214 = LMG 11587</name>
    <dbReference type="NCBI Taxonomy" id="1341694"/>
    <lineage>
        <taxon>Bacteria</taxon>
        <taxon>Bacillati</taxon>
        <taxon>Actinomycetota</taxon>
        <taxon>Actinomycetes</taxon>
        <taxon>Bifidobacteriales</taxon>
        <taxon>Bifidobacteriaceae</taxon>
        <taxon>Bifidobacterium</taxon>
    </lineage>
</organism>
<keyword evidence="3 8" id="KW-0378">Hydrolase</keyword>
<keyword evidence="6" id="KW-0732">Signal</keyword>
<evidence type="ECO:0000313" key="8">
    <source>
        <dbReference type="EMBL" id="AIC92283.1"/>
    </source>
</evidence>
<evidence type="ECO:0000313" key="9">
    <source>
        <dbReference type="Proteomes" id="UP000028569"/>
    </source>
</evidence>
<evidence type="ECO:0000256" key="2">
    <source>
        <dbReference type="ARBA" id="ARBA00022670"/>
    </source>
</evidence>
<dbReference type="Pfam" id="PF00877">
    <property type="entry name" value="NLPC_P60"/>
    <property type="match status" value="1"/>
</dbReference>
<dbReference type="KEGG" id="bii:BINDI_1020"/>
<protein>
    <submittedName>
        <fullName evidence="8">NlpC/P60 domain protein</fullName>
        <ecNumber evidence="8">3.4.19.11</ecNumber>
    </submittedName>
</protein>
<feature type="compositionally biased region" description="Polar residues" evidence="5">
    <location>
        <begin position="108"/>
        <end position="126"/>
    </location>
</feature>
<keyword evidence="4" id="KW-0788">Thiol protease</keyword>
<feature type="signal peptide" evidence="6">
    <location>
        <begin position="1"/>
        <end position="30"/>
    </location>
</feature>
<keyword evidence="2" id="KW-0645">Protease</keyword>
<dbReference type="InterPro" id="IPR038765">
    <property type="entry name" value="Papain-like_cys_pep_sf"/>
</dbReference>
<dbReference type="HOGENOM" id="CLU_016043_1_7_11"/>
<dbReference type="OrthoDB" id="9815778at2"/>
<name>A0A087VVL9_9BIFI</name>
<dbReference type="GO" id="GO:0006508">
    <property type="term" value="P:proteolysis"/>
    <property type="evidence" value="ECO:0007669"/>
    <property type="project" value="UniProtKB-KW"/>
</dbReference>
<dbReference type="AlphaFoldDB" id="A0A087VVL9"/>
<keyword evidence="9" id="KW-1185">Reference proteome</keyword>
<feature type="compositionally biased region" description="Low complexity" evidence="5">
    <location>
        <begin position="93"/>
        <end position="107"/>
    </location>
</feature>
<dbReference type="PROSITE" id="PS51935">
    <property type="entry name" value="NLPC_P60"/>
    <property type="match status" value="1"/>
</dbReference>
<evidence type="ECO:0000256" key="1">
    <source>
        <dbReference type="ARBA" id="ARBA00007074"/>
    </source>
</evidence>
<proteinExistence type="inferred from homology"/>
<dbReference type="Proteomes" id="UP000028569">
    <property type="component" value="Chromosome"/>
</dbReference>
<dbReference type="InterPro" id="IPR051202">
    <property type="entry name" value="Peptidase_C40"/>
</dbReference>